<sequence>MAHQQAVLVNKLIWNTPLKNKYYLSPLLVDAIHLIGGQEDRQIHMKFWRGDKYKDRFYNFNDHYFSFEQELPPGPYTVTASVHWRGDWSDENGVEEFYIRTPPE</sequence>
<dbReference type="EMBL" id="CP093428">
    <property type="protein sequence ID" value="WGK89425.1"/>
    <property type="molecule type" value="Genomic_DNA"/>
</dbReference>
<evidence type="ECO:0008006" key="3">
    <source>
        <dbReference type="Google" id="ProtNLM"/>
    </source>
</evidence>
<dbReference type="Proteomes" id="UP001243713">
    <property type="component" value="Chromosome"/>
</dbReference>
<protein>
    <recommendedName>
        <fullName evidence="3">Two component regulator three Y domain-containing protein</fullName>
    </recommendedName>
</protein>
<organism evidence="1 2">
    <name type="scientific">Pseudomonas migulae</name>
    <dbReference type="NCBI Taxonomy" id="78543"/>
    <lineage>
        <taxon>Bacteria</taxon>
        <taxon>Pseudomonadati</taxon>
        <taxon>Pseudomonadota</taxon>
        <taxon>Gammaproteobacteria</taxon>
        <taxon>Pseudomonadales</taxon>
        <taxon>Pseudomonadaceae</taxon>
        <taxon>Pseudomonas</taxon>
    </lineage>
</organism>
<gene>
    <name evidence="1" type="ORF">MOQ58_23305</name>
</gene>
<evidence type="ECO:0000313" key="1">
    <source>
        <dbReference type="EMBL" id="WGK89425.1"/>
    </source>
</evidence>
<evidence type="ECO:0000313" key="2">
    <source>
        <dbReference type="Proteomes" id="UP001243713"/>
    </source>
</evidence>
<name>A0ABY8MPX0_9PSED</name>
<accession>A0ABY8MPX0</accession>
<keyword evidence="2" id="KW-1185">Reference proteome</keyword>
<proteinExistence type="predicted"/>
<dbReference type="RefSeq" id="WP_280162065.1">
    <property type="nucleotide sequence ID" value="NZ_CP093428.1"/>
</dbReference>
<reference evidence="1 2" key="1">
    <citation type="submission" date="2022-03" db="EMBL/GenBank/DDBJ databases">
        <title>Plant growth promoting endophytes with ACC deaminase activity.</title>
        <authorList>
            <person name="Charles T."/>
            <person name="Van Dyk A."/>
            <person name="Cheng J."/>
            <person name="Heil J."/>
        </authorList>
    </citation>
    <scope>NUCLEOTIDE SEQUENCE [LARGE SCALE GENOMIC DNA]</scope>
    <source>
        <strain evidence="1 2">8R6</strain>
    </source>
</reference>